<gene>
    <name evidence="2" type="ORF">PMIN01_11404</name>
</gene>
<comment type="caution">
    <text evidence="2">The sequence shown here is derived from an EMBL/GenBank/DDBJ whole genome shotgun (WGS) entry which is preliminary data.</text>
</comment>
<sequence length="247" mass="26574">MINIAMSWFTLDDITDVITHGELESASAGLQTLPHRSTTPSSECTSAATANHDAPNVDPSKRGRITAAKHITSPAKAWFPCVNPVPTSSLAYLPIGHTGDPPHSNSRIPYRYLPILASITNEQTFDIANPNTRATRVVLSTALSLRGHHSQSAYLPPLLLSSSPPFLLLHPRRPHHNPTSKAAAKRPHISALQSPRITHLAHRHPLIGVPVAQSHSSPPFAIIAITAHVQPPQCMAKPPPPPESCPL</sequence>
<proteinExistence type="predicted"/>
<organism evidence="2 3">
    <name type="scientific">Paraphaeosphaeria minitans</name>
    <dbReference type="NCBI Taxonomy" id="565426"/>
    <lineage>
        <taxon>Eukaryota</taxon>
        <taxon>Fungi</taxon>
        <taxon>Dikarya</taxon>
        <taxon>Ascomycota</taxon>
        <taxon>Pezizomycotina</taxon>
        <taxon>Dothideomycetes</taxon>
        <taxon>Pleosporomycetidae</taxon>
        <taxon>Pleosporales</taxon>
        <taxon>Massarineae</taxon>
        <taxon>Didymosphaeriaceae</taxon>
        <taxon>Paraphaeosphaeria</taxon>
    </lineage>
</organism>
<reference evidence="2" key="1">
    <citation type="journal article" date="2020" name="Mol. Plant Microbe Interact.">
        <title>Genome Sequence of the Biocontrol Agent Coniothyrium minitans strain Conio (IMI 134523).</title>
        <authorList>
            <person name="Patel D."/>
            <person name="Shittu T.A."/>
            <person name="Baroncelli R."/>
            <person name="Muthumeenakshi S."/>
            <person name="Osborne T.H."/>
            <person name="Janganan T.K."/>
            <person name="Sreenivasaprasad S."/>
        </authorList>
    </citation>
    <scope>NUCLEOTIDE SEQUENCE</scope>
    <source>
        <strain evidence="2">Conio</strain>
    </source>
</reference>
<protein>
    <submittedName>
        <fullName evidence="2">Uncharacterized protein</fullName>
    </submittedName>
</protein>
<dbReference type="AlphaFoldDB" id="A0A9P6G9X9"/>
<dbReference type="EMBL" id="WJXW01000014">
    <property type="protein sequence ID" value="KAF9730535.1"/>
    <property type="molecule type" value="Genomic_DNA"/>
</dbReference>
<evidence type="ECO:0000313" key="2">
    <source>
        <dbReference type="EMBL" id="KAF9730535.1"/>
    </source>
</evidence>
<keyword evidence="3" id="KW-1185">Reference proteome</keyword>
<feature type="region of interest" description="Disordered" evidence="1">
    <location>
        <begin position="29"/>
        <end position="61"/>
    </location>
</feature>
<accession>A0A9P6G9X9</accession>
<evidence type="ECO:0000313" key="3">
    <source>
        <dbReference type="Proteomes" id="UP000756921"/>
    </source>
</evidence>
<dbReference type="Proteomes" id="UP000756921">
    <property type="component" value="Unassembled WGS sequence"/>
</dbReference>
<feature type="compositionally biased region" description="Polar residues" evidence="1">
    <location>
        <begin position="29"/>
        <end position="49"/>
    </location>
</feature>
<evidence type="ECO:0000256" key="1">
    <source>
        <dbReference type="SAM" id="MobiDB-lite"/>
    </source>
</evidence>
<name>A0A9P6G9X9_9PLEO</name>